<dbReference type="Proteomes" id="UP000217784">
    <property type="component" value="Unassembled WGS sequence"/>
</dbReference>
<organism evidence="1 2">
    <name type="scientific">Methanobacterium bryantii</name>
    <dbReference type="NCBI Taxonomy" id="2161"/>
    <lineage>
        <taxon>Archaea</taxon>
        <taxon>Methanobacteriati</taxon>
        <taxon>Methanobacteriota</taxon>
        <taxon>Methanomada group</taxon>
        <taxon>Methanobacteria</taxon>
        <taxon>Methanobacteriales</taxon>
        <taxon>Methanobacteriaceae</taxon>
        <taxon>Methanobacterium</taxon>
    </lineage>
</organism>
<dbReference type="Pfam" id="PF06325">
    <property type="entry name" value="PrmA"/>
    <property type="match status" value="1"/>
</dbReference>
<accession>A0A2A2H2S0</accession>
<dbReference type="PANTHER" id="PTHR23290">
    <property type="entry name" value="RRNA N6-ADENOSINE-METHYLTRANSFERASE METTL5"/>
    <property type="match status" value="1"/>
</dbReference>
<sequence>MSKKITITKKRHLEMMLQQIPPHKSPKVHLEQYTTPSNIASDILWNAYSLGDIKDKKVVDLGCGTGIFTIGSVLLGASEVAGVDIDHESVEIARTQASKMGVKDNIEFISKDIQDFTGNADTVIQNPPFGAQKVKRKEADRIFMTKSMEIAPVVYSFHILETESFVERFFNKLGGCITHKFSYSFPIPRTYHFHEKEKIDIDVIVLRIQKEE</sequence>
<dbReference type="AlphaFoldDB" id="A0A2A2H2S0"/>
<dbReference type="Gene3D" id="3.40.50.150">
    <property type="entry name" value="Vaccinia Virus protein VP39"/>
    <property type="match status" value="1"/>
</dbReference>
<dbReference type="CDD" id="cd02440">
    <property type="entry name" value="AdoMet_MTases"/>
    <property type="match status" value="1"/>
</dbReference>
<keyword evidence="1" id="KW-0808">Transferase</keyword>
<keyword evidence="2" id="KW-1185">Reference proteome</keyword>
<dbReference type="SUPFAM" id="SSF53335">
    <property type="entry name" value="S-adenosyl-L-methionine-dependent methyltransferases"/>
    <property type="match status" value="1"/>
</dbReference>
<dbReference type="GO" id="GO:0032259">
    <property type="term" value="P:methylation"/>
    <property type="evidence" value="ECO:0007669"/>
    <property type="project" value="UniProtKB-KW"/>
</dbReference>
<protein>
    <submittedName>
        <fullName evidence="1">SAM-dependent methyltransferase</fullName>
    </submittedName>
</protein>
<comment type="caution">
    <text evidence="1">The sequence shown here is derived from an EMBL/GenBank/DDBJ whole genome shotgun (WGS) entry which is preliminary data.</text>
</comment>
<dbReference type="OrthoDB" id="31271at2157"/>
<dbReference type="GO" id="GO:0008168">
    <property type="term" value="F:methyltransferase activity"/>
    <property type="evidence" value="ECO:0007669"/>
    <property type="project" value="UniProtKB-KW"/>
</dbReference>
<name>A0A2A2H2S0_METBR</name>
<gene>
    <name evidence="1" type="ORF">ASJ80_00530</name>
</gene>
<proteinExistence type="predicted"/>
<keyword evidence="1" id="KW-0489">Methyltransferase</keyword>
<dbReference type="InterPro" id="IPR051720">
    <property type="entry name" value="rRNA_MeTrfase/Polyamine_Synth"/>
</dbReference>
<dbReference type="InterPro" id="IPR029063">
    <property type="entry name" value="SAM-dependent_MTases_sf"/>
</dbReference>
<dbReference type="PANTHER" id="PTHR23290:SF0">
    <property type="entry name" value="RRNA N6-ADENOSINE-METHYLTRANSFERASE METTL5"/>
    <property type="match status" value="1"/>
</dbReference>
<reference evidence="1 2" key="1">
    <citation type="journal article" date="2017" name="BMC Genomics">
        <title>Genomic analysis of methanogenic archaea reveals a shift towards energy conservation.</title>
        <authorList>
            <person name="Gilmore S.P."/>
            <person name="Henske J.K."/>
            <person name="Sexton J.A."/>
            <person name="Solomon K.V."/>
            <person name="Seppala S."/>
            <person name="Yoo J.I."/>
            <person name="Huyett L.M."/>
            <person name="Pressman A."/>
            <person name="Cogan J.Z."/>
            <person name="Kivenson V."/>
            <person name="Peng X."/>
            <person name="Tan Y."/>
            <person name="Valentine D.L."/>
            <person name="O'Malley M.A."/>
        </authorList>
    </citation>
    <scope>NUCLEOTIDE SEQUENCE [LARGE SCALE GENOMIC DNA]</scope>
    <source>
        <strain evidence="1 2">M.o.H.</strain>
    </source>
</reference>
<dbReference type="EMBL" id="LMVM01000038">
    <property type="protein sequence ID" value="PAV03593.1"/>
    <property type="molecule type" value="Genomic_DNA"/>
</dbReference>
<dbReference type="RefSeq" id="WP_069583005.1">
    <property type="nucleotide sequence ID" value="NZ_LMVM01000038.1"/>
</dbReference>
<evidence type="ECO:0000313" key="2">
    <source>
        <dbReference type="Proteomes" id="UP000217784"/>
    </source>
</evidence>
<evidence type="ECO:0000313" key="1">
    <source>
        <dbReference type="EMBL" id="PAV03593.1"/>
    </source>
</evidence>